<evidence type="ECO:0000256" key="1">
    <source>
        <dbReference type="SAM" id="MobiDB-lite"/>
    </source>
</evidence>
<feature type="compositionally biased region" description="Acidic residues" evidence="1">
    <location>
        <begin position="63"/>
        <end position="75"/>
    </location>
</feature>
<reference evidence="2 3" key="1">
    <citation type="submission" date="2022-11" db="EMBL/GenBank/DDBJ databases">
        <title>Minimal conservation of predation-associated metabolite biosynthetic gene clusters underscores biosynthetic potential of Myxococcota including descriptions for ten novel species: Archangium lansinium sp. nov., Myxococcus landrumus sp. nov., Nannocystis bai.</title>
        <authorList>
            <person name="Ahearne A."/>
            <person name="Stevens C."/>
            <person name="Dowd S."/>
        </authorList>
    </citation>
    <scope>NUCLEOTIDE SEQUENCE [LARGE SCALE GENOMIC DNA]</scope>
    <source>
        <strain evidence="2 3">BB15-2</strain>
    </source>
</reference>
<dbReference type="EMBL" id="JAQNDL010000002">
    <property type="protein sequence ID" value="MDC0720266.1"/>
    <property type="molecule type" value="Genomic_DNA"/>
</dbReference>
<feature type="region of interest" description="Disordered" evidence="1">
    <location>
        <begin position="38"/>
        <end position="83"/>
    </location>
</feature>
<dbReference type="RefSeq" id="WP_272088756.1">
    <property type="nucleotide sequence ID" value="NZ_JAQNDL010000002.1"/>
</dbReference>
<sequence length="83" mass="8977">MQREGWSTWILASATLAGGCCPGDPPSDDGRIRHWLAAGEQPDESDGVPCSGDDERRAGWRDDGDDEPEVVDDPSCDGFERAE</sequence>
<keyword evidence="3" id="KW-1185">Reference proteome</keyword>
<feature type="compositionally biased region" description="Basic and acidic residues" evidence="1">
    <location>
        <begin position="53"/>
        <end position="62"/>
    </location>
</feature>
<evidence type="ECO:0000313" key="2">
    <source>
        <dbReference type="EMBL" id="MDC0720266.1"/>
    </source>
</evidence>
<comment type="caution">
    <text evidence="2">The sequence shown here is derived from an EMBL/GenBank/DDBJ whole genome shotgun (WGS) entry which is preliminary data.</text>
</comment>
<evidence type="ECO:0008006" key="4">
    <source>
        <dbReference type="Google" id="ProtNLM"/>
    </source>
</evidence>
<gene>
    <name evidence="2" type="ORF">POL25_25425</name>
</gene>
<proteinExistence type="predicted"/>
<accession>A0ABT5E320</accession>
<name>A0ABT5E320_9BACT</name>
<organism evidence="2 3">
    <name type="scientific">Nannocystis bainbridge</name>
    <dbReference type="NCBI Taxonomy" id="2995303"/>
    <lineage>
        <taxon>Bacteria</taxon>
        <taxon>Pseudomonadati</taxon>
        <taxon>Myxococcota</taxon>
        <taxon>Polyangia</taxon>
        <taxon>Nannocystales</taxon>
        <taxon>Nannocystaceae</taxon>
        <taxon>Nannocystis</taxon>
    </lineage>
</organism>
<evidence type="ECO:0000313" key="3">
    <source>
        <dbReference type="Proteomes" id="UP001221686"/>
    </source>
</evidence>
<dbReference type="PROSITE" id="PS51257">
    <property type="entry name" value="PROKAR_LIPOPROTEIN"/>
    <property type="match status" value="1"/>
</dbReference>
<dbReference type="Proteomes" id="UP001221686">
    <property type="component" value="Unassembled WGS sequence"/>
</dbReference>
<protein>
    <recommendedName>
        <fullName evidence="4">Secreted protein</fullName>
    </recommendedName>
</protein>